<evidence type="ECO:0000313" key="3">
    <source>
        <dbReference type="Proteomes" id="UP000235916"/>
    </source>
</evidence>
<feature type="domain" description="AttH" evidence="1">
    <location>
        <begin position="57"/>
        <end position="236"/>
    </location>
</feature>
<evidence type="ECO:0000313" key="2">
    <source>
        <dbReference type="EMBL" id="PND36786.1"/>
    </source>
</evidence>
<dbReference type="SUPFAM" id="SSF159245">
    <property type="entry name" value="AttH-like"/>
    <property type="match status" value="1"/>
</dbReference>
<protein>
    <submittedName>
        <fullName evidence="2">Carotenoid 1,2-hydratase</fullName>
    </submittedName>
</protein>
<dbReference type="OrthoDB" id="9770826at2"/>
<sequence>MTAEAHALLRRRRAWLLQAAAASLGPVAGRTAWAAPQAPATRLQFPRDFGAHPETAIEWWYLTGCLAREGRSEPEFGYQLTFFRRRGPAPLDHPSALAARQLMLAHGALSDLRPGGRLRHDQRLGRAVAGLHEASEQDCQLRMGDWSLQRQNLPGGHAYQAQLRSRSAGFELRLNLQTSQTLLLQGDGGYSRKGPQPDQFSLYYSQVQLLSQAELRLEGQVLRLQGRSWLDHEWSDNLLGKPGAEGGASQDAAVGWDWAGINLSDGGALTVFRLRRTDGSTLWSGGSWRRPDGRTEALGPEQVQLQPGRLWASPRGGARYPLEWRLRTPQGEQRLRALMDDQEIHGRAGAGIRYWEGAAELLDASGRRSGLGYLELTGYAEALKI</sequence>
<proteinExistence type="predicted"/>
<dbReference type="PROSITE" id="PS51318">
    <property type="entry name" value="TAT"/>
    <property type="match status" value="1"/>
</dbReference>
<dbReference type="InterPro" id="IPR006311">
    <property type="entry name" value="TAT_signal"/>
</dbReference>
<dbReference type="InterPro" id="IPR023374">
    <property type="entry name" value="AttH-like_dom_sf"/>
</dbReference>
<dbReference type="AlphaFoldDB" id="A0A2N8KTL5"/>
<name>A0A2N8KTL5_9BURK</name>
<dbReference type="Pfam" id="PF07143">
    <property type="entry name" value="CrtC"/>
    <property type="match status" value="1"/>
</dbReference>
<reference evidence="2 3" key="1">
    <citation type="submission" date="2018-01" db="EMBL/GenBank/DDBJ databases">
        <title>Draft genome sequence of Paucibacter aquatile CR182 isolated from freshwater of the Nakdong River.</title>
        <authorList>
            <person name="Choi A."/>
            <person name="Chung E.J."/>
        </authorList>
    </citation>
    <scope>NUCLEOTIDE SEQUENCE [LARGE SCALE GENOMIC DNA]</scope>
    <source>
        <strain evidence="2 3">CR182</strain>
    </source>
</reference>
<dbReference type="EMBL" id="POSP01000003">
    <property type="protein sequence ID" value="PND36786.1"/>
    <property type="molecule type" value="Genomic_DNA"/>
</dbReference>
<dbReference type="Pfam" id="PF17186">
    <property type="entry name" value="Lipocalin_9"/>
    <property type="match status" value="1"/>
</dbReference>
<dbReference type="Gene3D" id="2.40.370.10">
    <property type="entry name" value="AttH-like domain"/>
    <property type="match status" value="2"/>
</dbReference>
<dbReference type="PANTHER" id="PTHR38591:SF1">
    <property type="entry name" value="BLL1000 PROTEIN"/>
    <property type="match status" value="1"/>
</dbReference>
<accession>A0A2N8KTL5</accession>
<gene>
    <name evidence="2" type="ORF">C1O66_04030</name>
</gene>
<organism evidence="2 3">
    <name type="scientific">Kinneretia aquatilis</name>
    <dbReference type="NCBI Taxonomy" id="2070761"/>
    <lineage>
        <taxon>Bacteria</taxon>
        <taxon>Pseudomonadati</taxon>
        <taxon>Pseudomonadota</taxon>
        <taxon>Betaproteobacteria</taxon>
        <taxon>Burkholderiales</taxon>
        <taxon>Sphaerotilaceae</taxon>
        <taxon>Roseateles</taxon>
    </lineage>
</organism>
<dbReference type="Proteomes" id="UP000235916">
    <property type="component" value="Unassembled WGS sequence"/>
</dbReference>
<keyword evidence="3" id="KW-1185">Reference proteome</keyword>
<comment type="caution">
    <text evidence="2">The sequence shown here is derived from an EMBL/GenBank/DDBJ whole genome shotgun (WGS) entry which is preliminary data.</text>
</comment>
<dbReference type="RefSeq" id="WP_102769457.1">
    <property type="nucleotide sequence ID" value="NZ_POSP01000003.1"/>
</dbReference>
<dbReference type="InterPro" id="IPR010791">
    <property type="entry name" value="AttH_dom"/>
</dbReference>
<evidence type="ECO:0000259" key="1">
    <source>
        <dbReference type="Pfam" id="PF07143"/>
    </source>
</evidence>
<dbReference type="PANTHER" id="PTHR38591">
    <property type="entry name" value="HYDROLASE"/>
    <property type="match status" value="1"/>
</dbReference>